<gene>
    <name evidence="10" type="ORF">Tci_015466</name>
</gene>
<dbReference type="Pfam" id="PF00295">
    <property type="entry name" value="Glyco_hydro_28"/>
    <property type="match status" value="1"/>
</dbReference>
<keyword evidence="4" id="KW-0964">Secreted</keyword>
<comment type="subcellular location">
    <subcellularLocation>
        <location evidence="1">Secreted</location>
        <location evidence="1">Cell wall</location>
    </subcellularLocation>
</comment>
<accession>A0A6L2K241</accession>
<dbReference type="EMBL" id="BKCJ010001715">
    <property type="protein sequence ID" value="GEU43488.1"/>
    <property type="molecule type" value="Genomic_DNA"/>
</dbReference>
<dbReference type="PANTHER" id="PTHR31375">
    <property type="match status" value="1"/>
</dbReference>
<comment type="similarity">
    <text evidence="2 9">Belongs to the glycosyl hydrolase 28 family.</text>
</comment>
<evidence type="ECO:0000256" key="9">
    <source>
        <dbReference type="RuleBase" id="RU361169"/>
    </source>
</evidence>
<evidence type="ECO:0000256" key="7">
    <source>
        <dbReference type="ARBA" id="ARBA00023316"/>
    </source>
</evidence>
<dbReference type="SUPFAM" id="SSF51126">
    <property type="entry name" value="Pectin lyase-like"/>
    <property type="match status" value="1"/>
</dbReference>
<feature type="active site" evidence="8">
    <location>
        <position position="224"/>
    </location>
</feature>
<dbReference type="SMART" id="SM00710">
    <property type="entry name" value="PbH1"/>
    <property type="match status" value="4"/>
</dbReference>
<dbReference type="PROSITE" id="PS00502">
    <property type="entry name" value="POLYGALACTURONASE"/>
    <property type="match status" value="1"/>
</dbReference>
<name>A0A6L2K241_TANCI</name>
<keyword evidence="3" id="KW-0134">Cell wall</keyword>
<dbReference type="AlphaFoldDB" id="A0A6L2K241"/>
<evidence type="ECO:0000256" key="6">
    <source>
        <dbReference type="ARBA" id="ARBA00023295"/>
    </source>
</evidence>
<dbReference type="Gene3D" id="2.160.20.10">
    <property type="entry name" value="Single-stranded right-handed beta-helix, Pectin lyase-like"/>
    <property type="match status" value="1"/>
</dbReference>
<evidence type="ECO:0000256" key="3">
    <source>
        <dbReference type="ARBA" id="ARBA00022512"/>
    </source>
</evidence>
<sequence length="911" mass="99935">MIAKNHAISVNVKSKGAKADGRTDDAPAIEAAWTAACAAAPPSSLVLPPGTYLASTMVMKGPCMGPIEIKATGAIVKAPPELEKFKTDSWINIAKVDKLTLNGGTFDGQGQATWASTRCHDSQMTCNLPVNLRLSHLKNSMFKDFTSANSKNFHIALWRCDNSKFQNITIDAPANSTNTDGIHIARLTGLNITNSKIRTGDDCISFGDGSKNVGIEKLTCGPGHGISIGSLGKYPNEQPVQGVWIKNCTISGTDNGVRIKTWPGADSHPGTASDVHFEDIIMDKVANPILINQEYCPNNACKKNAPSKVKLSNVSFKKIKGTSTTKCAVKLVCSSGAPCDNVEVADINLVFKGAGEGAASFECSNVKPKVGGQNVPPACPAKNLLFENSSFSRLGADPEGIREELKGVEGPIQKLEGVKGPREELKRSMKCGDSLDGIFCQRCTCKSCGKGAHYGYNCSPKVSIISNLKPCHNQNVDEFSQTLTSFHPTCYSGDENSFAYDSNPDFVNDSSNVFNPPSQPPMYSYEFCGNDAQYSHDCPPQVSFIYNPKPCYNQDFNFPQNFLFNNNILVVKAVGACMKLFNIPICYDDENDKESSTPLRDIIISELPPCIAITPVLSTKEPKDSLIMGDEHLDTIPEKESNEFIKSSVENLVPNPSKSEDEREYDVPVCDDFITFSNLLFDADDDFSSSDDKSFSDENIPKEIYSNPLFDKEIISIKINPHHFNAKSTLIESLLNQDSSIISSSKIDPLLDEFAGELILLKSIPSGIDEADCDPEEEIRLIEKLLIVTLLWRRSIYLLLRMTQCHRALRMMTMTLKGDMLILEELLSYDSLLLPENESFHFDIPSSSRPPTKPPDDDEIKPDSEILTLKVVGDISEHYVLMPRLLPTQPTLALNQEKSPHLLSHQGLKAF</sequence>
<evidence type="ECO:0000256" key="5">
    <source>
        <dbReference type="ARBA" id="ARBA00022801"/>
    </source>
</evidence>
<evidence type="ECO:0000256" key="1">
    <source>
        <dbReference type="ARBA" id="ARBA00004191"/>
    </source>
</evidence>
<evidence type="ECO:0000256" key="8">
    <source>
        <dbReference type="PROSITE-ProRule" id="PRU10052"/>
    </source>
</evidence>
<evidence type="ECO:0000313" key="10">
    <source>
        <dbReference type="EMBL" id="GEU43488.1"/>
    </source>
</evidence>
<proteinExistence type="inferred from homology"/>
<keyword evidence="7" id="KW-0961">Cell wall biogenesis/degradation</keyword>
<organism evidence="10">
    <name type="scientific">Tanacetum cinerariifolium</name>
    <name type="common">Dalmatian daisy</name>
    <name type="synonym">Chrysanthemum cinerariifolium</name>
    <dbReference type="NCBI Taxonomy" id="118510"/>
    <lineage>
        <taxon>Eukaryota</taxon>
        <taxon>Viridiplantae</taxon>
        <taxon>Streptophyta</taxon>
        <taxon>Embryophyta</taxon>
        <taxon>Tracheophyta</taxon>
        <taxon>Spermatophyta</taxon>
        <taxon>Magnoliopsida</taxon>
        <taxon>eudicotyledons</taxon>
        <taxon>Gunneridae</taxon>
        <taxon>Pentapetalae</taxon>
        <taxon>asterids</taxon>
        <taxon>campanulids</taxon>
        <taxon>Asterales</taxon>
        <taxon>Asteraceae</taxon>
        <taxon>Asteroideae</taxon>
        <taxon>Anthemideae</taxon>
        <taxon>Anthemidinae</taxon>
        <taxon>Tanacetum</taxon>
    </lineage>
</organism>
<evidence type="ECO:0000256" key="4">
    <source>
        <dbReference type="ARBA" id="ARBA00022525"/>
    </source>
</evidence>
<evidence type="ECO:0000256" key="2">
    <source>
        <dbReference type="ARBA" id="ARBA00008834"/>
    </source>
</evidence>
<dbReference type="GO" id="GO:0004650">
    <property type="term" value="F:polygalacturonase activity"/>
    <property type="evidence" value="ECO:0007669"/>
    <property type="project" value="InterPro"/>
</dbReference>
<dbReference type="GO" id="GO:0005975">
    <property type="term" value="P:carbohydrate metabolic process"/>
    <property type="evidence" value="ECO:0007669"/>
    <property type="project" value="InterPro"/>
</dbReference>
<dbReference type="InterPro" id="IPR000743">
    <property type="entry name" value="Glyco_hydro_28"/>
</dbReference>
<reference evidence="10" key="1">
    <citation type="journal article" date="2019" name="Sci. Rep.">
        <title>Draft genome of Tanacetum cinerariifolium, the natural source of mosquito coil.</title>
        <authorList>
            <person name="Yamashiro T."/>
            <person name="Shiraishi A."/>
            <person name="Satake H."/>
            <person name="Nakayama K."/>
        </authorList>
    </citation>
    <scope>NUCLEOTIDE SEQUENCE</scope>
</reference>
<dbReference type="FunFam" id="2.160.20.10:FF:000004">
    <property type="entry name" value="Pectin lyase-like superfamily protein"/>
    <property type="match status" value="1"/>
</dbReference>
<dbReference type="InterPro" id="IPR012334">
    <property type="entry name" value="Pectin_lyas_fold"/>
</dbReference>
<protein>
    <submittedName>
        <fullName evidence="10">Exopolygalacturonase-like</fullName>
    </submittedName>
</protein>
<dbReference type="GO" id="GO:0071555">
    <property type="term" value="P:cell wall organization"/>
    <property type="evidence" value="ECO:0007669"/>
    <property type="project" value="UniProtKB-KW"/>
</dbReference>
<keyword evidence="5 9" id="KW-0378">Hydrolase</keyword>
<dbReference type="InterPro" id="IPR011050">
    <property type="entry name" value="Pectin_lyase_fold/virulence"/>
</dbReference>
<keyword evidence="6 9" id="KW-0326">Glycosidase</keyword>
<comment type="caution">
    <text evidence="10">The sequence shown here is derived from an EMBL/GenBank/DDBJ whole genome shotgun (WGS) entry which is preliminary data.</text>
</comment>
<dbReference type="InterPro" id="IPR006626">
    <property type="entry name" value="PbH1"/>
</dbReference>